<evidence type="ECO:0000256" key="2">
    <source>
        <dbReference type="ARBA" id="ARBA00022679"/>
    </source>
</evidence>
<dbReference type="GO" id="GO:0071972">
    <property type="term" value="F:peptidoglycan L,D-transpeptidase activity"/>
    <property type="evidence" value="ECO:0007669"/>
    <property type="project" value="TreeGrafter"/>
</dbReference>
<dbReference type="EMBL" id="MCIF01000002">
    <property type="protein sequence ID" value="RAQ96817.1"/>
    <property type="molecule type" value="Genomic_DNA"/>
</dbReference>
<evidence type="ECO:0000256" key="4">
    <source>
        <dbReference type="ARBA" id="ARBA00022984"/>
    </source>
</evidence>
<evidence type="ECO:0000313" key="10">
    <source>
        <dbReference type="Proteomes" id="UP000248706"/>
    </source>
</evidence>
<dbReference type="Pfam" id="PF03734">
    <property type="entry name" value="YkuD"/>
    <property type="match status" value="1"/>
</dbReference>
<dbReference type="UniPathway" id="UPA00219"/>
<dbReference type="SUPFAM" id="SSF141523">
    <property type="entry name" value="L,D-transpeptidase catalytic domain-like"/>
    <property type="match status" value="1"/>
</dbReference>
<feature type="active site" description="Proton donor/acceptor" evidence="6">
    <location>
        <position position="511"/>
    </location>
</feature>
<name>A0A328VHA8_9CHLR</name>
<organism evidence="9 10">
    <name type="scientific">Thermogemmatispora tikiterensis</name>
    <dbReference type="NCBI Taxonomy" id="1825093"/>
    <lineage>
        <taxon>Bacteria</taxon>
        <taxon>Bacillati</taxon>
        <taxon>Chloroflexota</taxon>
        <taxon>Ktedonobacteria</taxon>
        <taxon>Thermogemmatisporales</taxon>
        <taxon>Thermogemmatisporaceae</taxon>
        <taxon>Thermogemmatispora</taxon>
    </lineage>
</organism>
<evidence type="ECO:0000256" key="5">
    <source>
        <dbReference type="ARBA" id="ARBA00023316"/>
    </source>
</evidence>
<dbReference type="InterPro" id="IPR050979">
    <property type="entry name" value="LD-transpeptidase"/>
</dbReference>
<accession>A0A328VHA8</accession>
<dbReference type="OrthoDB" id="139735at2"/>
<evidence type="ECO:0000256" key="7">
    <source>
        <dbReference type="SAM" id="MobiDB-lite"/>
    </source>
</evidence>
<evidence type="ECO:0000256" key="3">
    <source>
        <dbReference type="ARBA" id="ARBA00022960"/>
    </source>
</evidence>
<dbReference type="CDD" id="cd16913">
    <property type="entry name" value="YkuD_like"/>
    <property type="match status" value="1"/>
</dbReference>
<protein>
    <recommendedName>
        <fullName evidence="8">L,D-TPase catalytic domain-containing protein</fullName>
    </recommendedName>
</protein>
<feature type="region of interest" description="Disordered" evidence="7">
    <location>
        <begin position="466"/>
        <end position="485"/>
    </location>
</feature>
<dbReference type="PROSITE" id="PS51257">
    <property type="entry name" value="PROKAR_LIPOPROTEIN"/>
    <property type="match status" value="1"/>
</dbReference>
<feature type="active site" description="Nucleophile" evidence="6">
    <location>
        <position position="544"/>
    </location>
</feature>
<dbReference type="GO" id="GO:0071555">
    <property type="term" value="P:cell wall organization"/>
    <property type="evidence" value="ECO:0007669"/>
    <property type="project" value="UniProtKB-UniRule"/>
</dbReference>
<comment type="caution">
    <text evidence="9">The sequence shown here is derived from an EMBL/GenBank/DDBJ whole genome shotgun (WGS) entry which is preliminary data.</text>
</comment>
<evidence type="ECO:0000256" key="6">
    <source>
        <dbReference type="PROSITE-ProRule" id="PRU01373"/>
    </source>
</evidence>
<reference evidence="9 10" key="1">
    <citation type="submission" date="2016-08" db="EMBL/GenBank/DDBJ databases">
        <title>Analysis of Carbohydrate Active Enzymes in Thermogemmatispora T81 Reveals Carbohydrate Degradation Ability.</title>
        <authorList>
            <person name="Tomazini A."/>
            <person name="Lal S."/>
            <person name="Stott M."/>
            <person name="Henrissat B."/>
            <person name="Polikarpov I."/>
            <person name="Sparling R."/>
            <person name="Levin D.B."/>
        </authorList>
    </citation>
    <scope>NUCLEOTIDE SEQUENCE [LARGE SCALE GENOMIC DNA]</scope>
    <source>
        <strain evidence="9 10">T81</strain>
    </source>
</reference>
<comment type="pathway">
    <text evidence="1 6">Cell wall biogenesis; peptidoglycan biosynthesis.</text>
</comment>
<dbReference type="GO" id="GO:0016740">
    <property type="term" value="F:transferase activity"/>
    <property type="evidence" value="ECO:0007669"/>
    <property type="project" value="UniProtKB-KW"/>
</dbReference>
<dbReference type="RefSeq" id="WP_112430702.1">
    <property type="nucleotide sequence ID" value="NZ_MCIF01000002.1"/>
</dbReference>
<dbReference type="GO" id="GO:0018104">
    <property type="term" value="P:peptidoglycan-protein cross-linking"/>
    <property type="evidence" value="ECO:0007669"/>
    <property type="project" value="TreeGrafter"/>
</dbReference>
<evidence type="ECO:0000259" key="8">
    <source>
        <dbReference type="PROSITE" id="PS52029"/>
    </source>
</evidence>
<keyword evidence="3 6" id="KW-0133">Cell shape</keyword>
<dbReference type="Proteomes" id="UP000248706">
    <property type="component" value="Unassembled WGS sequence"/>
</dbReference>
<sequence>MPARPQPRARPPAPAALLLLSLMLLLLLMSACGGDSQARQQASQSKDQLDQLLRYALSIGVPATLLQPIQKQETTLSSGSPPFSPFDDRPVTAYYTRLTNQYKHLQEQTKQVINTTTEQFQARAQQDMQNFQDALTARRVDGFGNLQFFTQQYQRDQSLMATARYPRDYAAISNEAQTQTQALDLMKATHDRLTALQSTIKQLQKANIDVTAMQAQYQDDVQTFNQAVKPTDFQHLQNLINAQYELAVVNSIQAVPYVGSAKLNTFKAQLDDLKKYGVDASSYQQRYNADKAAMERATTLEQYLAVSRQIDADMAAMYPDLVRGEAYWLVNEIDRQARSWGKANFYHDKFDGNNYILDAGYTLDGIGYWLNRELSWTYTTEDYQAVVDEEQNELFNLHMMEQNYNDHTPYNKVHQTDLQILDHYHLRSSQVLMVSFTEQAMRVYDHGKLVNAFLVTTGRVERPALPGVWPTQNRESPTEFKSSDPPGSPYYYPPTHINYAILYHWGGFFVHDAWWRVDFGPGTQFPHYDSGGDESFAGNGSHGCVNVQEDQMAWLYGHTDWNTVIVIY</sequence>
<proteinExistence type="predicted"/>
<dbReference type="Gene3D" id="2.40.440.10">
    <property type="entry name" value="L,D-transpeptidase catalytic domain-like"/>
    <property type="match status" value="1"/>
</dbReference>
<gene>
    <name evidence="9" type="ORF">A4R35_14845</name>
</gene>
<dbReference type="InterPro" id="IPR038063">
    <property type="entry name" value="Transpep_catalytic_dom"/>
</dbReference>
<dbReference type="GO" id="GO:0008360">
    <property type="term" value="P:regulation of cell shape"/>
    <property type="evidence" value="ECO:0007669"/>
    <property type="project" value="UniProtKB-UniRule"/>
</dbReference>
<dbReference type="AlphaFoldDB" id="A0A328VHA8"/>
<evidence type="ECO:0000256" key="1">
    <source>
        <dbReference type="ARBA" id="ARBA00004752"/>
    </source>
</evidence>
<keyword evidence="2" id="KW-0808">Transferase</keyword>
<dbReference type="GO" id="GO:0005576">
    <property type="term" value="C:extracellular region"/>
    <property type="evidence" value="ECO:0007669"/>
    <property type="project" value="TreeGrafter"/>
</dbReference>
<keyword evidence="4 6" id="KW-0573">Peptidoglycan synthesis</keyword>
<evidence type="ECO:0000313" key="9">
    <source>
        <dbReference type="EMBL" id="RAQ96817.1"/>
    </source>
</evidence>
<feature type="domain" description="L,D-TPase catalytic" evidence="8">
    <location>
        <begin position="430"/>
        <end position="568"/>
    </location>
</feature>
<keyword evidence="5 6" id="KW-0961">Cell wall biogenesis/degradation</keyword>
<keyword evidence="10" id="KW-1185">Reference proteome</keyword>
<dbReference type="PANTHER" id="PTHR30582">
    <property type="entry name" value="L,D-TRANSPEPTIDASE"/>
    <property type="match status" value="1"/>
</dbReference>
<dbReference type="PANTHER" id="PTHR30582:SF2">
    <property type="entry name" value="L,D-TRANSPEPTIDASE YCIB-RELATED"/>
    <property type="match status" value="1"/>
</dbReference>
<dbReference type="PROSITE" id="PS52029">
    <property type="entry name" value="LD_TPASE"/>
    <property type="match status" value="1"/>
</dbReference>
<dbReference type="InterPro" id="IPR005490">
    <property type="entry name" value="LD_TPept_cat_dom"/>
</dbReference>